<keyword evidence="3" id="KW-1185">Reference proteome</keyword>
<proteinExistence type="predicted"/>
<sequence length="116" mass="12462">MDWGAPDPPESKRKGKEYPSLIGDHNCVKPSGPNPPFPRHDPNSPSTVIREGGRAPSLRASASHSAIQEDSYIQQMGCTLKPMRGNKLTCGHQHTISGVTPGVPFLHSSGARIPLM</sequence>
<feature type="region of interest" description="Disordered" evidence="1">
    <location>
        <begin position="1"/>
        <end position="53"/>
    </location>
</feature>
<name>A0AAV4SZT2_CAEEX</name>
<reference evidence="2 3" key="1">
    <citation type="submission" date="2021-06" db="EMBL/GenBank/DDBJ databases">
        <title>Caerostris extrusa draft genome.</title>
        <authorList>
            <person name="Kono N."/>
            <person name="Arakawa K."/>
        </authorList>
    </citation>
    <scope>NUCLEOTIDE SEQUENCE [LARGE SCALE GENOMIC DNA]</scope>
</reference>
<evidence type="ECO:0000313" key="3">
    <source>
        <dbReference type="Proteomes" id="UP001054945"/>
    </source>
</evidence>
<accession>A0AAV4SZT2</accession>
<comment type="caution">
    <text evidence="2">The sequence shown here is derived from an EMBL/GenBank/DDBJ whole genome shotgun (WGS) entry which is preliminary data.</text>
</comment>
<evidence type="ECO:0000256" key="1">
    <source>
        <dbReference type="SAM" id="MobiDB-lite"/>
    </source>
</evidence>
<dbReference type="Proteomes" id="UP001054945">
    <property type="component" value="Unassembled WGS sequence"/>
</dbReference>
<evidence type="ECO:0000313" key="2">
    <source>
        <dbReference type="EMBL" id="GIY38030.1"/>
    </source>
</evidence>
<protein>
    <submittedName>
        <fullName evidence="2">Uncharacterized protein</fullName>
    </submittedName>
</protein>
<dbReference type="EMBL" id="BPLR01010249">
    <property type="protein sequence ID" value="GIY38030.1"/>
    <property type="molecule type" value="Genomic_DNA"/>
</dbReference>
<organism evidence="2 3">
    <name type="scientific">Caerostris extrusa</name>
    <name type="common">Bark spider</name>
    <name type="synonym">Caerostris bankana</name>
    <dbReference type="NCBI Taxonomy" id="172846"/>
    <lineage>
        <taxon>Eukaryota</taxon>
        <taxon>Metazoa</taxon>
        <taxon>Ecdysozoa</taxon>
        <taxon>Arthropoda</taxon>
        <taxon>Chelicerata</taxon>
        <taxon>Arachnida</taxon>
        <taxon>Araneae</taxon>
        <taxon>Araneomorphae</taxon>
        <taxon>Entelegynae</taxon>
        <taxon>Araneoidea</taxon>
        <taxon>Araneidae</taxon>
        <taxon>Caerostris</taxon>
    </lineage>
</organism>
<dbReference type="AlphaFoldDB" id="A0AAV4SZT2"/>
<gene>
    <name evidence="2" type="ORF">CEXT_147311</name>
</gene>